<dbReference type="GO" id="GO:0005886">
    <property type="term" value="C:plasma membrane"/>
    <property type="evidence" value="ECO:0007669"/>
    <property type="project" value="UniProtKB-SubCell"/>
</dbReference>
<accession>A0A0F4LP62</accession>
<dbReference type="GO" id="GO:0004721">
    <property type="term" value="F:phosphoprotein phosphatase activity"/>
    <property type="evidence" value="ECO:0007669"/>
    <property type="project" value="TreeGrafter"/>
</dbReference>
<dbReference type="Pfam" id="PF00512">
    <property type="entry name" value="HisKA"/>
    <property type="match status" value="1"/>
</dbReference>
<evidence type="ECO:0000259" key="15">
    <source>
        <dbReference type="PROSITE" id="PS50109"/>
    </source>
</evidence>
<keyword evidence="13 14" id="KW-0472">Membrane</keyword>
<evidence type="ECO:0000256" key="11">
    <source>
        <dbReference type="ARBA" id="ARBA00022989"/>
    </source>
</evidence>
<dbReference type="InterPro" id="IPR003661">
    <property type="entry name" value="HisK_dim/P_dom"/>
</dbReference>
<dbReference type="SUPFAM" id="SSF47384">
    <property type="entry name" value="Homodimeric domain of signal transducing histidine kinase"/>
    <property type="match status" value="1"/>
</dbReference>
<gene>
    <name evidence="16" type="ORF">JG30_15160</name>
</gene>
<proteinExistence type="predicted"/>
<dbReference type="InterPro" id="IPR050351">
    <property type="entry name" value="BphY/WalK/GraS-like"/>
</dbReference>
<dbReference type="STRING" id="1218492.JG30_15160"/>
<keyword evidence="5" id="KW-0597">Phosphoprotein</keyword>
<dbReference type="CDD" id="cd00082">
    <property type="entry name" value="HisKA"/>
    <property type="match status" value="1"/>
</dbReference>
<dbReference type="GO" id="GO:0005524">
    <property type="term" value="F:ATP binding"/>
    <property type="evidence" value="ECO:0007669"/>
    <property type="project" value="UniProtKB-KW"/>
</dbReference>
<feature type="transmembrane region" description="Helical" evidence="14">
    <location>
        <begin position="15"/>
        <end position="34"/>
    </location>
</feature>
<evidence type="ECO:0000256" key="2">
    <source>
        <dbReference type="ARBA" id="ARBA00004236"/>
    </source>
</evidence>
<dbReference type="SUPFAM" id="SSF55874">
    <property type="entry name" value="ATPase domain of HSP90 chaperone/DNA topoisomerase II/histidine kinase"/>
    <property type="match status" value="1"/>
</dbReference>
<comment type="caution">
    <text evidence="16">The sequence shown here is derived from an EMBL/GenBank/DDBJ whole genome shotgun (WGS) entry which is preliminary data.</text>
</comment>
<dbReference type="FunFam" id="1.10.287.130:FF:000008">
    <property type="entry name" value="Two-component sensor histidine kinase"/>
    <property type="match status" value="1"/>
</dbReference>
<dbReference type="PROSITE" id="PS50109">
    <property type="entry name" value="HIS_KIN"/>
    <property type="match status" value="1"/>
</dbReference>
<keyword evidence="6" id="KW-0808">Transferase</keyword>
<dbReference type="Gene3D" id="3.30.565.10">
    <property type="entry name" value="Histidine kinase-like ATPase, C-terminal domain"/>
    <property type="match status" value="1"/>
</dbReference>
<name>A0A0F4LP62_9LACO</name>
<dbReference type="PANTHER" id="PTHR45453">
    <property type="entry name" value="PHOSPHATE REGULON SENSOR PROTEIN PHOR"/>
    <property type="match status" value="1"/>
</dbReference>
<dbReference type="InterPro" id="IPR004358">
    <property type="entry name" value="Sig_transdc_His_kin-like_C"/>
</dbReference>
<evidence type="ECO:0000256" key="3">
    <source>
        <dbReference type="ARBA" id="ARBA00012438"/>
    </source>
</evidence>
<dbReference type="PANTHER" id="PTHR45453:SF1">
    <property type="entry name" value="PHOSPHATE REGULON SENSOR PROTEIN PHOR"/>
    <property type="match status" value="1"/>
</dbReference>
<dbReference type="EMBL" id="JXJQ01000011">
    <property type="protein sequence ID" value="KJY60395.1"/>
    <property type="molecule type" value="Genomic_DNA"/>
</dbReference>
<evidence type="ECO:0000313" key="16">
    <source>
        <dbReference type="EMBL" id="KJY60395.1"/>
    </source>
</evidence>
<dbReference type="OrthoDB" id="335833at2"/>
<evidence type="ECO:0000256" key="5">
    <source>
        <dbReference type="ARBA" id="ARBA00022553"/>
    </source>
</evidence>
<dbReference type="Pfam" id="PF02518">
    <property type="entry name" value="HATPase_c"/>
    <property type="match status" value="1"/>
</dbReference>
<evidence type="ECO:0000256" key="7">
    <source>
        <dbReference type="ARBA" id="ARBA00022692"/>
    </source>
</evidence>
<feature type="transmembrane region" description="Helical" evidence="14">
    <location>
        <begin position="46"/>
        <end position="67"/>
    </location>
</feature>
<keyword evidence="17" id="KW-1185">Reference proteome</keyword>
<dbReference type="CDD" id="cd00075">
    <property type="entry name" value="HATPase"/>
    <property type="match status" value="1"/>
</dbReference>
<evidence type="ECO:0000256" key="6">
    <source>
        <dbReference type="ARBA" id="ARBA00022679"/>
    </source>
</evidence>
<evidence type="ECO:0000313" key="17">
    <source>
        <dbReference type="Proteomes" id="UP000033558"/>
    </source>
</evidence>
<dbReference type="EC" id="2.7.13.3" evidence="3"/>
<feature type="domain" description="Histidine kinase" evidence="15">
    <location>
        <begin position="134"/>
        <end position="347"/>
    </location>
</feature>
<dbReference type="SMART" id="SM00388">
    <property type="entry name" value="HisKA"/>
    <property type="match status" value="1"/>
</dbReference>
<evidence type="ECO:0000256" key="13">
    <source>
        <dbReference type="ARBA" id="ARBA00023136"/>
    </source>
</evidence>
<evidence type="ECO:0000256" key="9">
    <source>
        <dbReference type="ARBA" id="ARBA00022777"/>
    </source>
</evidence>
<dbReference type="InterPro" id="IPR036097">
    <property type="entry name" value="HisK_dim/P_sf"/>
</dbReference>
<dbReference type="GO" id="GO:0016036">
    <property type="term" value="P:cellular response to phosphate starvation"/>
    <property type="evidence" value="ECO:0007669"/>
    <property type="project" value="TreeGrafter"/>
</dbReference>
<dbReference type="FunFam" id="3.30.565.10:FF:000013">
    <property type="entry name" value="Two-component sensor histidine kinase"/>
    <property type="match status" value="1"/>
</dbReference>
<sequence length="353" mass="40415">MQSTARLTPRQQKELVMWGALTLLLLVVPEFIVFKWWCQLFDVRVLALLLLIVWDGTLLVLILSVHWQHLQTSQLLAELKQIKLTDIPQRLVSLPQNKDLSIIARHINQVLISMMQQAKHQQQANQTQREFIANISHDLRTPLTSIVGFLGLMEQQPQLPQQQMQKYIHIAYQKAQQLQSLINDLFEYTTTTTASIHLHWQNLDMVQMVEQLAAEFELQAQKQQVQIVTQTPAHPIIIQADTEKLGRVFNNLIMNALKYGRGARHLWLQVQDAAQVVQVTVANDGVSIDPQNQQHLFERFYQSSPNDSGSGLGLAIAKNLIMLHHGQISVQSNQRLTQFKVVLPKNKRAHEGD</sequence>
<dbReference type="InterPro" id="IPR005467">
    <property type="entry name" value="His_kinase_dom"/>
</dbReference>
<evidence type="ECO:0000256" key="4">
    <source>
        <dbReference type="ARBA" id="ARBA00022475"/>
    </source>
</evidence>
<dbReference type="Gene3D" id="1.10.287.130">
    <property type="match status" value="1"/>
</dbReference>
<protein>
    <recommendedName>
        <fullName evidence="3">histidine kinase</fullName>
        <ecNumber evidence="3">2.7.13.3</ecNumber>
    </recommendedName>
</protein>
<dbReference type="GO" id="GO:0000155">
    <property type="term" value="F:phosphorelay sensor kinase activity"/>
    <property type="evidence" value="ECO:0007669"/>
    <property type="project" value="InterPro"/>
</dbReference>
<keyword evidence="7 14" id="KW-0812">Transmembrane</keyword>
<evidence type="ECO:0000256" key="12">
    <source>
        <dbReference type="ARBA" id="ARBA00023012"/>
    </source>
</evidence>
<dbReference type="Proteomes" id="UP000033558">
    <property type="component" value="Unassembled WGS sequence"/>
</dbReference>
<comment type="catalytic activity">
    <reaction evidence="1">
        <text>ATP + protein L-histidine = ADP + protein N-phospho-L-histidine.</text>
        <dbReference type="EC" id="2.7.13.3"/>
    </reaction>
</comment>
<dbReference type="PATRIC" id="fig|1218492.5.peg.1571"/>
<dbReference type="RefSeq" id="WP_052725262.1">
    <property type="nucleotide sequence ID" value="NZ_JBHSZT010000003.1"/>
</dbReference>
<dbReference type="HOGENOM" id="CLU_000445_89_3_9"/>
<keyword evidence="11 14" id="KW-1133">Transmembrane helix</keyword>
<evidence type="ECO:0000256" key="8">
    <source>
        <dbReference type="ARBA" id="ARBA00022741"/>
    </source>
</evidence>
<keyword evidence="4" id="KW-1003">Cell membrane</keyword>
<keyword evidence="9" id="KW-0418">Kinase</keyword>
<dbReference type="InterPro" id="IPR036890">
    <property type="entry name" value="HATPase_C_sf"/>
</dbReference>
<dbReference type="InterPro" id="IPR003594">
    <property type="entry name" value="HATPase_dom"/>
</dbReference>
<dbReference type="AlphaFoldDB" id="A0A0F4LP62"/>
<dbReference type="SMART" id="SM00387">
    <property type="entry name" value="HATPase_c"/>
    <property type="match status" value="1"/>
</dbReference>
<dbReference type="PRINTS" id="PR00344">
    <property type="entry name" value="BCTRLSENSOR"/>
</dbReference>
<comment type="subcellular location">
    <subcellularLocation>
        <location evidence="2">Cell membrane</location>
    </subcellularLocation>
</comment>
<keyword evidence="8" id="KW-0547">Nucleotide-binding</keyword>
<evidence type="ECO:0000256" key="10">
    <source>
        <dbReference type="ARBA" id="ARBA00022840"/>
    </source>
</evidence>
<reference evidence="16 17" key="1">
    <citation type="submission" date="2015-01" db="EMBL/GenBank/DDBJ databases">
        <title>Comparative genomics of the lactic acid bacteria isolated from the honey bee gut.</title>
        <authorList>
            <person name="Ellegaard K.M."/>
            <person name="Tamarit D."/>
            <person name="Javelind E."/>
            <person name="Olofsson T."/>
            <person name="Andersson S.G."/>
            <person name="Vasquez A."/>
        </authorList>
    </citation>
    <scope>NUCLEOTIDE SEQUENCE [LARGE SCALE GENOMIC DNA]</scope>
    <source>
        <strain evidence="16 17">Bin4</strain>
    </source>
</reference>
<keyword evidence="12" id="KW-0902">Two-component regulatory system</keyword>
<keyword evidence="10" id="KW-0067">ATP-binding</keyword>
<evidence type="ECO:0000256" key="1">
    <source>
        <dbReference type="ARBA" id="ARBA00000085"/>
    </source>
</evidence>
<evidence type="ECO:0000256" key="14">
    <source>
        <dbReference type="SAM" id="Phobius"/>
    </source>
</evidence>
<organism evidence="16 17">
    <name type="scientific">Bombilactobacillus mellifer</name>
    <dbReference type="NCBI Taxonomy" id="1218492"/>
    <lineage>
        <taxon>Bacteria</taxon>
        <taxon>Bacillati</taxon>
        <taxon>Bacillota</taxon>
        <taxon>Bacilli</taxon>
        <taxon>Lactobacillales</taxon>
        <taxon>Lactobacillaceae</taxon>
        <taxon>Bombilactobacillus</taxon>
    </lineage>
</organism>